<name>A0A0G0KI86_9BACT</name>
<dbReference type="Proteomes" id="UP000034324">
    <property type="component" value="Unassembled WGS sequence"/>
</dbReference>
<reference evidence="1 2" key="1">
    <citation type="journal article" date="2015" name="Nature">
        <title>rRNA introns, odd ribosomes, and small enigmatic genomes across a large radiation of phyla.</title>
        <authorList>
            <person name="Brown C.T."/>
            <person name="Hug L.A."/>
            <person name="Thomas B.C."/>
            <person name="Sharon I."/>
            <person name="Castelle C.J."/>
            <person name="Singh A."/>
            <person name="Wilkins M.J."/>
            <person name="Williams K.H."/>
            <person name="Banfield J.F."/>
        </authorList>
    </citation>
    <scope>NUCLEOTIDE SEQUENCE [LARGE SCALE GENOMIC DNA]</scope>
</reference>
<proteinExistence type="predicted"/>
<sequence length="36" mass="3815">MPEEEKKGSPVISTVGFTPKGRELLTNGLGSHSFAL</sequence>
<evidence type="ECO:0000313" key="2">
    <source>
        <dbReference type="Proteomes" id="UP000034324"/>
    </source>
</evidence>
<dbReference type="AlphaFoldDB" id="A0A0G0KI86"/>
<organism evidence="1 2">
    <name type="scientific">Candidatus Daviesbacteria bacterium GW2011_GWF2_38_6</name>
    <dbReference type="NCBI Taxonomy" id="1618432"/>
    <lineage>
        <taxon>Bacteria</taxon>
        <taxon>Candidatus Daviesiibacteriota</taxon>
    </lineage>
</organism>
<dbReference type="EMBL" id="LBVC01000020">
    <property type="protein sequence ID" value="KKQ78492.1"/>
    <property type="molecule type" value="Genomic_DNA"/>
</dbReference>
<accession>A0A0G0KI86</accession>
<protein>
    <submittedName>
        <fullName evidence="1">Uncharacterized protein</fullName>
    </submittedName>
</protein>
<comment type="caution">
    <text evidence="1">The sequence shown here is derived from an EMBL/GenBank/DDBJ whole genome shotgun (WGS) entry which is preliminary data.</text>
</comment>
<evidence type="ECO:0000313" key="1">
    <source>
        <dbReference type="EMBL" id="KKQ78492.1"/>
    </source>
</evidence>
<gene>
    <name evidence="1" type="ORF">US99_C0020G0017</name>
</gene>